<dbReference type="RefSeq" id="YP_009598886.1">
    <property type="nucleotide sequence ID" value="NC_041911.1"/>
</dbReference>
<dbReference type="Gene3D" id="3.40.190.10">
    <property type="entry name" value="Periplasmic binding protein-like II"/>
    <property type="match status" value="1"/>
</dbReference>
<proteinExistence type="predicted"/>
<dbReference type="PANTHER" id="PTHR42941:SF1">
    <property type="entry name" value="SLL1037 PROTEIN"/>
    <property type="match status" value="1"/>
</dbReference>
<organism evidence="1 2">
    <name type="scientific">Ralstonia phage RP12</name>
    <dbReference type="NCBI Taxonomy" id="1923889"/>
    <lineage>
        <taxon>Viruses</taxon>
        <taxon>Duplodnaviria</taxon>
        <taxon>Heunggongvirae</taxon>
        <taxon>Uroviricota</taxon>
        <taxon>Caudoviricetes</taxon>
        <taxon>Chimalliviridae</taxon>
        <taxon>Ripduovirus</taxon>
        <taxon>Ripduovirus RP12</taxon>
    </lineage>
</organism>
<sequence length="306" mass="32576">MKKFIASIAALLAFAFTAQAFAQEKIIVATGDRKGGSTYSIMFNELAAVCGNGNWQEQTTTGGIDNKNLLIGNQVNAAIVQADMLEFERRTDASKVANIKTLLALHPEELHFIARADVKKEGGYFGTSLGAKDVQFKTLSDLRGRNVGAVGGSIASASVVAANSGLGFKVLPVANNDQLKAKLLSGELDAILVVGGAPHPMVKTLPASFKILPIPADLVSKLAASKLYFPAKLSYANLNAAGVQSVATQALLVSRVYRSAGMQDKLKSMRACFNAKLGDIQDKTGTHPKWQEVDANNHGGWPWYDL</sequence>
<evidence type="ECO:0000313" key="2">
    <source>
        <dbReference type="Proteomes" id="UP000222831"/>
    </source>
</evidence>
<dbReference type="KEGG" id="vg:40074588"/>
<dbReference type="OrthoDB" id="33025at10239"/>
<dbReference type="InterPro" id="IPR011852">
    <property type="entry name" value="TRAP_TAXI"/>
</dbReference>
<dbReference type="GeneID" id="40074588"/>
<reference evidence="1 2" key="1">
    <citation type="submission" date="2016-12" db="EMBL/GenBank/DDBJ databases">
        <title>Characterization of two jumbo phages RP12 and RP31 infecting the phytopathogen Ralstonia solanacearum.</title>
        <authorList>
            <person name="Kawasaki T."/>
            <person name="Yoshikawa G."/>
            <person name="Ogata H."/>
            <person name="Yamada T."/>
        </authorList>
    </citation>
    <scope>NUCLEOTIDE SEQUENCE [LARGE SCALE GENOMIC DNA]</scope>
    <source>
        <strain evidence="1 2">RP12</strain>
    </source>
</reference>
<accession>A0A1L7N115</accession>
<dbReference type="Pfam" id="PF16868">
    <property type="entry name" value="NMT1_3"/>
    <property type="match status" value="1"/>
</dbReference>
<dbReference type="PANTHER" id="PTHR42941">
    <property type="entry name" value="SLL1037 PROTEIN"/>
    <property type="match status" value="1"/>
</dbReference>
<evidence type="ECO:0000313" key="1">
    <source>
        <dbReference type="EMBL" id="BAW19167.1"/>
    </source>
</evidence>
<dbReference type="Proteomes" id="UP000222831">
    <property type="component" value="Segment"/>
</dbReference>
<dbReference type="SUPFAM" id="SSF53850">
    <property type="entry name" value="Periplasmic binding protein-like II"/>
    <property type="match status" value="1"/>
</dbReference>
<keyword evidence="2" id="KW-1185">Reference proteome</keyword>
<protein>
    <submittedName>
        <fullName evidence="1">Uncharacterized protein</fullName>
    </submittedName>
</protein>
<name>A0A1L7N115_9CAUD</name>
<dbReference type="EMBL" id="AP017924">
    <property type="protein sequence ID" value="BAW19167.1"/>
    <property type="molecule type" value="Genomic_DNA"/>
</dbReference>